<organism evidence="5 6">
    <name type="scientific">Buttiauxella selenatireducens</name>
    <dbReference type="NCBI Taxonomy" id="3073902"/>
    <lineage>
        <taxon>Bacteria</taxon>
        <taxon>Pseudomonadati</taxon>
        <taxon>Pseudomonadota</taxon>
        <taxon>Gammaproteobacteria</taxon>
        <taxon>Enterobacterales</taxon>
        <taxon>Enterobacteriaceae</taxon>
        <taxon>Buttiauxella</taxon>
    </lineage>
</organism>
<dbReference type="SUPFAM" id="SSF51735">
    <property type="entry name" value="NAD(P)-binding Rossmann-fold domains"/>
    <property type="match status" value="1"/>
</dbReference>
<keyword evidence="2" id="KW-0560">Oxidoreductase</keyword>
<gene>
    <name evidence="5" type="ORF">RHD99_14035</name>
</gene>
<evidence type="ECO:0000313" key="6">
    <source>
        <dbReference type="Proteomes" id="UP001246690"/>
    </source>
</evidence>
<evidence type="ECO:0000259" key="4">
    <source>
        <dbReference type="SMART" id="SM00822"/>
    </source>
</evidence>
<dbReference type="InterPro" id="IPR036291">
    <property type="entry name" value="NAD(P)-bd_dom_sf"/>
</dbReference>
<comment type="similarity">
    <text evidence="1 3">Belongs to the short-chain dehydrogenases/reductases (SDR) family.</text>
</comment>
<dbReference type="PANTHER" id="PTHR42760">
    <property type="entry name" value="SHORT-CHAIN DEHYDROGENASES/REDUCTASES FAMILY MEMBER"/>
    <property type="match status" value="1"/>
</dbReference>
<sequence length="254" mass="27030">MKINLFDLTGKTALVTGGSRGLGLAMARGLGLAGARIILNGRNVDALHRSASALCNDGIEVQISPFDVTNPDAVNRAIAEIENTQPVDILLNNAGMQYREALETFPVDQWQRVMNTNCTSAFLVGQAVARGMIARRQGKIINICSLMSELGRPGIAPYAASKGAVKMLTRGMCTDWAQYNIQVNGIGPGYFRTEMNIALSGDPAFSDWLCKRTPAGRWGEADELTGAAVFLASSAANFVNGQILYVDGGLSACV</sequence>
<dbReference type="PRINTS" id="PR00081">
    <property type="entry name" value="GDHRDH"/>
</dbReference>
<dbReference type="Proteomes" id="UP001246690">
    <property type="component" value="Chromosome"/>
</dbReference>
<dbReference type="InterPro" id="IPR057326">
    <property type="entry name" value="KR_dom"/>
</dbReference>
<name>A0ABY9S522_9ENTR</name>
<dbReference type="PROSITE" id="PS00061">
    <property type="entry name" value="ADH_SHORT"/>
    <property type="match status" value="1"/>
</dbReference>
<dbReference type="InterPro" id="IPR020904">
    <property type="entry name" value="Sc_DH/Rdtase_CS"/>
</dbReference>
<dbReference type="Gene3D" id="3.40.50.720">
    <property type="entry name" value="NAD(P)-binding Rossmann-like Domain"/>
    <property type="match status" value="1"/>
</dbReference>
<accession>A0ABY9S522</accession>
<protein>
    <submittedName>
        <fullName evidence="5">SDR family oxidoreductase</fullName>
    </submittedName>
</protein>
<keyword evidence="6" id="KW-1185">Reference proteome</keyword>
<dbReference type="CDD" id="cd05347">
    <property type="entry name" value="Ga5DH-like_SDR_c"/>
    <property type="match status" value="1"/>
</dbReference>
<dbReference type="EMBL" id="CP133838">
    <property type="protein sequence ID" value="WMY72599.1"/>
    <property type="molecule type" value="Genomic_DNA"/>
</dbReference>
<dbReference type="SMART" id="SM00822">
    <property type="entry name" value="PKS_KR"/>
    <property type="match status" value="1"/>
</dbReference>
<reference evidence="5 6" key="1">
    <citation type="submission" date="2023-09" db="EMBL/GenBank/DDBJ databases">
        <title>Buttiauxella selenatireducens sp. nov., isolated from the rhizosphere of Cardamine hupingshanesis.</title>
        <authorList>
            <person name="Zhang S."/>
            <person name="Xu Z."/>
            <person name="Wang H."/>
            <person name="Guo Y."/>
        </authorList>
    </citation>
    <scope>NUCLEOTIDE SEQUENCE [LARGE SCALE GENOMIC DNA]</scope>
    <source>
        <strain evidence="5 6">R73</strain>
    </source>
</reference>
<proteinExistence type="inferred from homology"/>
<dbReference type="Pfam" id="PF00106">
    <property type="entry name" value="adh_short"/>
    <property type="match status" value="1"/>
</dbReference>
<evidence type="ECO:0000256" key="3">
    <source>
        <dbReference type="RuleBase" id="RU000363"/>
    </source>
</evidence>
<dbReference type="RefSeq" id="WP_309874622.1">
    <property type="nucleotide sequence ID" value="NZ_CP133838.1"/>
</dbReference>
<feature type="domain" description="Ketoreductase" evidence="4">
    <location>
        <begin position="11"/>
        <end position="179"/>
    </location>
</feature>
<dbReference type="PANTHER" id="PTHR42760:SF5">
    <property type="entry name" value="2-DEHYDRO-3-DEOXY-D-GLUCONATE 5-DEHYDROGENASE"/>
    <property type="match status" value="1"/>
</dbReference>
<evidence type="ECO:0000313" key="5">
    <source>
        <dbReference type="EMBL" id="WMY72599.1"/>
    </source>
</evidence>
<dbReference type="InterPro" id="IPR002347">
    <property type="entry name" value="SDR_fam"/>
</dbReference>
<dbReference type="PRINTS" id="PR00080">
    <property type="entry name" value="SDRFAMILY"/>
</dbReference>
<evidence type="ECO:0000256" key="1">
    <source>
        <dbReference type="ARBA" id="ARBA00006484"/>
    </source>
</evidence>
<evidence type="ECO:0000256" key="2">
    <source>
        <dbReference type="ARBA" id="ARBA00023002"/>
    </source>
</evidence>